<proteinExistence type="predicted"/>
<feature type="region of interest" description="Disordered" evidence="1">
    <location>
        <begin position="461"/>
        <end position="482"/>
    </location>
</feature>
<reference evidence="2 3" key="1">
    <citation type="journal article" date="2018" name="Nat. Ecol. Evol.">
        <title>Pezizomycetes genomes reveal the molecular basis of ectomycorrhizal truffle lifestyle.</title>
        <authorList>
            <person name="Murat C."/>
            <person name="Payen T."/>
            <person name="Noel B."/>
            <person name="Kuo A."/>
            <person name="Morin E."/>
            <person name="Chen J."/>
            <person name="Kohler A."/>
            <person name="Krizsan K."/>
            <person name="Balestrini R."/>
            <person name="Da Silva C."/>
            <person name="Montanini B."/>
            <person name="Hainaut M."/>
            <person name="Levati E."/>
            <person name="Barry K.W."/>
            <person name="Belfiori B."/>
            <person name="Cichocki N."/>
            <person name="Clum A."/>
            <person name="Dockter R.B."/>
            <person name="Fauchery L."/>
            <person name="Guy J."/>
            <person name="Iotti M."/>
            <person name="Le Tacon F."/>
            <person name="Lindquist E.A."/>
            <person name="Lipzen A."/>
            <person name="Malagnac F."/>
            <person name="Mello A."/>
            <person name="Molinier V."/>
            <person name="Miyauchi S."/>
            <person name="Poulain J."/>
            <person name="Riccioni C."/>
            <person name="Rubini A."/>
            <person name="Sitrit Y."/>
            <person name="Splivallo R."/>
            <person name="Traeger S."/>
            <person name="Wang M."/>
            <person name="Zifcakova L."/>
            <person name="Wipf D."/>
            <person name="Zambonelli A."/>
            <person name="Paolocci F."/>
            <person name="Nowrousian M."/>
            <person name="Ottonello S."/>
            <person name="Baldrian P."/>
            <person name="Spatafora J.W."/>
            <person name="Henrissat B."/>
            <person name="Nagy L.G."/>
            <person name="Aury J.M."/>
            <person name="Wincker P."/>
            <person name="Grigoriev I.V."/>
            <person name="Bonfante P."/>
            <person name="Martin F.M."/>
        </authorList>
    </citation>
    <scope>NUCLEOTIDE SEQUENCE [LARGE SCALE GENOMIC DNA]</scope>
    <source>
        <strain evidence="2 3">CCBAS932</strain>
    </source>
</reference>
<dbReference type="PANTHER" id="PTHR42106:SF1">
    <property type="match status" value="1"/>
</dbReference>
<dbReference type="PANTHER" id="PTHR42106">
    <property type="entry name" value="CHROMOSOME 10, WHOLE GENOME SHOTGUN SEQUENCE"/>
    <property type="match status" value="1"/>
</dbReference>
<accession>A0A3N4L5U6</accession>
<feature type="compositionally biased region" description="Basic and acidic residues" evidence="1">
    <location>
        <begin position="310"/>
        <end position="321"/>
    </location>
</feature>
<dbReference type="AlphaFoldDB" id="A0A3N4L5U6"/>
<sequence length="540" mass="57583">MQGANNQPSVSNSSVFAGARSIASSLSSQLKASISDPPPQNTPFNRDPESLNKKSESSMSNNNMAGRDSSQTAPTPNQLQAPFTPRRMGFPGPLSLKMPSRGPLSPVLDPALGYSVARRPRLDFARACTSLHHSTLAEQPSPDSSPSTSTSFPIPRNNKGSDSPIANHHHYHHSSSHASSLGSASMMDYAPSGDDSDSSSDEDLDVDLDLELGTPFAPAIQSTESAASISLMNHQKARLGGRAGRNSRHSSLSSASASNSSLASPSPTTPPVQNSSFGVGYFGRSKEGAARRKDSLTTALRNSLAVGGRGNDDEKRPDPIRRPVSRRGSLLPKTKTFQRIKAALQEEASPVDMEVKREAEITRQIREEDEESVPATAIPTQPSMDQELSDIREEDESMGSSGENVGLVGNKGIGISFSRQAQKHGGFWFGDQMDGLGGSPPTFPGLRMTSDGDIMMNSESTVSSPVASVPADMRRPKRRRTQDERFEPEFFKRRAVSPGLSHSPILAASPPLSGANGGGKRLNFQGMSDTGDGIMKMSLQ</sequence>
<organism evidence="2 3">
    <name type="scientific">Morchella conica CCBAS932</name>
    <dbReference type="NCBI Taxonomy" id="1392247"/>
    <lineage>
        <taxon>Eukaryota</taxon>
        <taxon>Fungi</taxon>
        <taxon>Dikarya</taxon>
        <taxon>Ascomycota</taxon>
        <taxon>Pezizomycotina</taxon>
        <taxon>Pezizomycetes</taxon>
        <taxon>Pezizales</taxon>
        <taxon>Morchellaceae</taxon>
        <taxon>Morchella</taxon>
    </lineage>
</organism>
<name>A0A3N4L5U6_9PEZI</name>
<dbReference type="EMBL" id="ML119107">
    <property type="protein sequence ID" value="RPB16839.1"/>
    <property type="molecule type" value="Genomic_DNA"/>
</dbReference>
<evidence type="ECO:0000313" key="2">
    <source>
        <dbReference type="EMBL" id="RPB16839.1"/>
    </source>
</evidence>
<evidence type="ECO:0000256" key="1">
    <source>
        <dbReference type="SAM" id="MobiDB-lite"/>
    </source>
</evidence>
<feature type="compositionally biased region" description="Acidic residues" evidence="1">
    <location>
        <begin position="194"/>
        <end position="203"/>
    </location>
</feature>
<feature type="region of interest" description="Disordered" evidence="1">
    <location>
        <begin position="26"/>
        <end position="108"/>
    </location>
</feature>
<keyword evidence="3" id="KW-1185">Reference proteome</keyword>
<feature type="compositionally biased region" description="Low complexity" evidence="1">
    <location>
        <begin position="26"/>
        <end position="35"/>
    </location>
</feature>
<feature type="compositionally biased region" description="Low complexity" evidence="1">
    <location>
        <begin position="176"/>
        <end position="185"/>
    </location>
</feature>
<feature type="region of interest" description="Disordered" evidence="1">
    <location>
        <begin position="236"/>
        <end position="334"/>
    </location>
</feature>
<feature type="compositionally biased region" description="Basic and acidic residues" evidence="1">
    <location>
        <begin position="46"/>
        <end position="56"/>
    </location>
</feature>
<feature type="compositionally biased region" description="Low complexity" evidence="1">
    <location>
        <begin position="249"/>
        <end position="266"/>
    </location>
</feature>
<evidence type="ECO:0000313" key="3">
    <source>
        <dbReference type="Proteomes" id="UP000277580"/>
    </source>
</evidence>
<feature type="compositionally biased region" description="Basic and acidic residues" evidence="1">
    <location>
        <begin position="284"/>
        <end position="295"/>
    </location>
</feature>
<feature type="compositionally biased region" description="Low complexity" evidence="1">
    <location>
        <begin position="140"/>
        <end position="155"/>
    </location>
</feature>
<dbReference type="InParanoid" id="A0A3N4L5U6"/>
<gene>
    <name evidence="2" type="ORF">P167DRAFT_570018</name>
</gene>
<dbReference type="STRING" id="1392247.A0A3N4L5U6"/>
<feature type="compositionally biased region" description="Low complexity" evidence="1">
    <location>
        <begin position="462"/>
        <end position="471"/>
    </location>
</feature>
<dbReference type="OrthoDB" id="340550at2759"/>
<protein>
    <submittedName>
        <fullName evidence="2">Uncharacterized protein</fullName>
    </submittedName>
</protein>
<feature type="region of interest" description="Disordered" evidence="1">
    <location>
        <begin position="133"/>
        <end position="203"/>
    </location>
</feature>
<dbReference type="Proteomes" id="UP000277580">
    <property type="component" value="Unassembled WGS sequence"/>
</dbReference>
<feature type="region of interest" description="Disordered" evidence="1">
    <location>
        <begin position="501"/>
        <end position="540"/>
    </location>
</feature>
<feature type="compositionally biased region" description="Polar residues" evidence="1">
    <location>
        <begin position="68"/>
        <end position="81"/>
    </location>
</feature>